<dbReference type="Proteomes" id="UP000070409">
    <property type="component" value="Unassembled WGS sequence"/>
</dbReference>
<feature type="region of interest" description="Disordered" evidence="1">
    <location>
        <begin position="507"/>
        <end position="528"/>
    </location>
</feature>
<dbReference type="RefSeq" id="WP_068743664.1">
    <property type="nucleotide sequence ID" value="NZ_LSRE01000002.1"/>
</dbReference>
<dbReference type="EMBL" id="LSRE01000002">
    <property type="protein sequence ID" value="KXP00888.1"/>
    <property type="molecule type" value="Genomic_DNA"/>
</dbReference>
<organism evidence="2 3">
    <name type="scientific">Tsukamurella pseudospumae</name>
    <dbReference type="NCBI Taxonomy" id="239498"/>
    <lineage>
        <taxon>Bacteria</taxon>
        <taxon>Bacillati</taxon>
        <taxon>Actinomycetota</taxon>
        <taxon>Actinomycetes</taxon>
        <taxon>Mycobacteriales</taxon>
        <taxon>Tsukamurellaceae</taxon>
        <taxon>Tsukamurella</taxon>
    </lineage>
</organism>
<sequence length="528" mass="57425">MTVPVLASPADKRYELRRLVEVLAEHGLPLADIPSPAALAARHDRLFKICEHTKVIDDALVRLVDEPGGRLMVKIGPQLGKSTLVSRWLPFWWLLRRPLDRAVLTSYASSLAAGHSAACRDMIADFGAEYGLSLSSTESNRTDWTLNTGGGLRARGVRGGLVGNPMDLGIIDDPFADRAQADSPVFREAVWEWYSSVFMSRQSPDARQVVIMTPWHQDDLAGRLLKRDGRVEDGGLWNVVHLPAIAVAEDRERGFYADPLGRAPGEPLTHPKIPAGDRDALMRFWTKRRAATTTKDWNALYQGVPHDSEGSLLSDLDVQRATVHAIPDLKRIAVAVDPSGGGRDDAGLVAGGLGVDGRVYLTHNRTGRMTSDRWATAACLLAVDVGADRIVVEKNFGGDMARLLILQAWDNLVRDGKAAGLPPMIQEVTARRSKVLRAEPIAQAIKGRDGSDEGGRVRFGDAHELKQLKAEFTMWEPGSTWSPGALDASVHLVTELLPSLPGGARIASPTGIRRGEARGGGPRIERRA</sequence>
<accession>A0A137ZRS5</accession>
<gene>
    <name evidence="2" type="ORF">AXK61_12835</name>
</gene>
<comment type="caution">
    <text evidence="2">The sequence shown here is derived from an EMBL/GenBank/DDBJ whole genome shotgun (WGS) entry which is preliminary data.</text>
</comment>
<proteinExistence type="predicted"/>
<feature type="compositionally biased region" description="Basic and acidic residues" evidence="1">
    <location>
        <begin position="513"/>
        <end position="528"/>
    </location>
</feature>
<reference evidence="2 3" key="1">
    <citation type="submission" date="2016-02" db="EMBL/GenBank/DDBJ databases">
        <authorList>
            <person name="Teng J.L."/>
            <person name="Tang Y."/>
            <person name="Huang Y."/>
            <person name="Guo F."/>
            <person name="Wei W."/>
            <person name="Chen J.H."/>
            <person name="Wong S.Y."/>
            <person name="Lau S.K."/>
            <person name="Woo P.C."/>
        </authorList>
    </citation>
    <scope>NUCLEOTIDE SEQUENCE [LARGE SCALE GENOMIC DNA]</scope>
    <source>
        <strain evidence="2 3">JCM 13375</strain>
    </source>
</reference>
<protein>
    <recommendedName>
        <fullName evidence="4">Terminase</fullName>
    </recommendedName>
</protein>
<dbReference type="Pfam" id="PF03237">
    <property type="entry name" value="Terminase_6N"/>
    <property type="match status" value="1"/>
</dbReference>
<evidence type="ECO:0000313" key="3">
    <source>
        <dbReference type="Proteomes" id="UP000070409"/>
    </source>
</evidence>
<keyword evidence="3" id="KW-1185">Reference proteome</keyword>
<name>A0A137ZRS5_9ACTN</name>
<evidence type="ECO:0000256" key="1">
    <source>
        <dbReference type="SAM" id="MobiDB-lite"/>
    </source>
</evidence>
<evidence type="ECO:0008006" key="4">
    <source>
        <dbReference type="Google" id="ProtNLM"/>
    </source>
</evidence>
<evidence type="ECO:0000313" key="2">
    <source>
        <dbReference type="EMBL" id="KXP00888.1"/>
    </source>
</evidence>